<keyword evidence="3" id="KW-1185">Reference proteome</keyword>
<dbReference type="EMBL" id="SRLO01000620">
    <property type="protein sequence ID" value="TNN50354.1"/>
    <property type="molecule type" value="Genomic_DNA"/>
</dbReference>
<evidence type="ECO:0000256" key="1">
    <source>
        <dbReference type="SAM" id="MobiDB-lite"/>
    </source>
</evidence>
<organism evidence="2 3">
    <name type="scientific">Liparis tanakae</name>
    <name type="common">Tanaka's snailfish</name>
    <dbReference type="NCBI Taxonomy" id="230148"/>
    <lineage>
        <taxon>Eukaryota</taxon>
        <taxon>Metazoa</taxon>
        <taxon>Chordata</taxon>
        <taxon>Craniata</taxon>
        <taxon>Vertebrata</taxon>
        <taxon>Euteleostomi</taxon>
        <taxon>Actinopterygii</taxon>
        <taxon>Neopterygii</taxon>
        <taxon>Teleostei</taxon>
        <taxon>Neoteleostei</taxon>
        <taxon>Acanthomorphata</taxon>
        <taxon>Eupercaria</taxon>
        <taxon>Perciformes</taxon>
        <taxon>Cottioidei</taxon>
        <taxon>Cottales</taxon>
        <taxon>Liparidae</taxon>
        <taxon>Liparis</taxon>
    </lineage>
</organism>
<evidence type="ECO:0000313" key="2">
    <source>
        <dbReference type="EMBL" id="TNN50354.1"/>
    </source>
</evidence>
<dbReference type="AlphaFoldDB" id="A0A4Z2GCC9"/>
<comment type="caution">
    <text evidence="2">The sequence shown here is derived from an EMBL/GenBank/DDBJ whole genome shotgun (WGS) entry which is preliminary data.</text>
</comment>
<name>A0A4Z2GCC9_9TELE</name>
<gene>
    <name evidence="2" type="ORF">EYF80_039436</name>
</gene>
<protein>
    <submittedName>
        <fullName evidence="2">Uncharacterized protein</fullName>
    </submittedName>
</protein>
<dbReference type="OrthoDB" id="10584271at2759"/>
<feature type="compositionally biased region" description="Basic and acidic residues" evidence="1">
    <location>
        <begin position="56"/>
        <end position="68"/>
    </location>
</feature>
<feature type="region of interest" description="Disordered" evidence="1">
    <location>
        <begin position="42"/>
        <end position="75"/>
    </location>
</feature>
<proteinExistence type="predicted"/>
<sequence length="121" mass="13272">MIAQQESGGTLVFEGMENVHPGLHAEYRCVSVLQRHRAVSLIEEQQDSRNPNGGGEVKEQEEAERGMEDNPLVALAPDAALPEEQPSASTDVTATPAFQCLDEYFPLRLADMQASNHQPEL</sequence>
<accession>A0A4Z2GCC9</accession>
<dbReference type="Proteomes" id="UP000314294">
    <property type="component" value="Unassembled WGS sequence"/>
</dbReference>
<reference evidence="2 3" key="1">
    <citation type="submission" date="2019-03" db="EMBL/GenBank/DDBJ databases">
        <title>First draft genome of Liparis tanakae, snailfish: a comprehensive survey of snailfish specific genes.</title>
        <authorList>
            <person name="Kim W."/>
            <person name="Song I."/>
            <person name="Jeong J.-H."/>
            <person name="Kim D."/>
            <person name="Kim S."/>
            <person name="Ryu S."/>
            <person name="Song J.Y."/>
            <person name="Lee S.K."/>
        </authorList>
    </citation>
    <scope>NUCLEOTIDE SEQUENCE [LARGE SCALE GENOMIC DNA]</scope>
    <source>
        <tissue evidence="2">Muscle</tissue>
    </source>
</reference>
<evidence type="ECO:0000313" key="3">
    <source>
        <dbReference type="Proteomes" id="UP000314294"/>
    </source>
</evidence>